<dbReference type="PANTHER" id="PTHR33463:SF208">
    <property type="entry name" value="OS04G0166000 PROTEIN"/>
    <property type="match status" value="1"/>
</dbReference>
<proteinExistence type="predicted"/>
<evidence type="ECO:0000313" key="3">
    <source>
        <dbReference type="Proteomes" id="UP000032180"/>
    </source>
</evidence>
<dbReference type="Proteomes" id="UP000032180">
    <property type="component" value="Chromosome 4"/>
</dbReference>
<evidence type="ECO:0000313" key="2">
    <source>
        <dbReference type="EnsemblPlants" id="LPERR04G01530.1"/>
    </source>
</evidence>
<name>A0A0D9W283_9ORYZ</name>
<dbReference type="HOGENOM" id="CLU_007112_0_0_1"/>
<dbReference type="STRING" id="77586.A0A0D9W283"/>
<sequence>MALFDRQDEEDDFSGVTESSRAEVADIRREIYRTFMDLTCLLILNNGSDEAVDIASFGFPLNDWYNLRDNRMLWTFRGRLPLNPEIEKKVDDSHLFLYTYYYAYDGIRKALLATEATEITRRSRELLHLDSTIAAECCLYLLSLNYQGGHNWATHACNYWVCDGIIFSHPRWMQEDQAWELAAALHQEIRLEDYSCSRVPVFADELDTPPERWILVTKDAMEKKPTLYTTSLFVGYTSVILLPNDMFHQANNLRVLRLCNCAFSFSSPPFRCCSSLRFLGLDKCQDRPQEDREDKNMTSPALEIFHRLWVLDICHTDWELTFPTKNTTEQQMAVDIREVHIKKGRIWHNNFPWRQLKNLRKLRVIEATHPWGKTGEMDEFADMLKLELLDLSKNNMIQVLPRLSGAGNLKILILDGCVRLEQVGPEGIPPSLESFSFDSRIDRAEITSISLAGCSSLLSFTLRGPLPKLENLDLSGTIIKMLDLRDVQGSRIGQMIMLRCEKLHSIIWPEKGLPNLSVLCIDSQVCHVETNRQQAYATVMDVRFIQSLVLRSEDKFCWKCDKTHVNICMSSTAKEAVLKNGTIGCYNTQKVAGSSLQMSIINITQPVCYKDINLDMISAIYEGSSAPQVEPLDLHVEIGEGISYVNMVSEQALSAVAFVMNGAESLHAHDNSLITSLNPPKHVILRGDGEITWQHLKWCCIERCRRLDTVFATDYTEVCFRKLESFSAAELLMANSIWGRGSTIQASDDESFKKLRSIHLYSCRKLTFVLPLSWATTRSHLPSLETLLIVCCGELRQVFPVEPDALSKISFEHPTGVRLNFPKLKHIHLHDVPKLRQICDVKRMFAPELKTIRVRGCWSLKRIPASDSCPVVDCEKDWWEKLEWDGVDVGHDPSLFKTRHSRYYKKAMPRGSLLR</sequence>
<organism evidence="2 3">
    <name type="scientific">Leersia perrieri</name>
    <dbReference type="NCBI Taxonomy" id="77586"/>
    <lineage>
        <taxon>Eukaryota</taxon>
        <taxon>Viridiplantae</taxon>
        <taxon>Streptophyta</taxon>
        <taxon>Embryophyta</taxon>
        <taxon>Tracheophyta</taxon>
        <taxon>Spermatophyta</taxon>
        <taxon>Magnoliopsida</taxon>
        <taxon>Liliopsida</taxon>
        <taxon>Poales</taxon>
        <taxon>Poaceae</taxon>
        <taxon>BOP clade</taxon>
        <taxon>Oryzoideae</taxon>
        <taxon>Oryzeae</taxon>
        <taxon>Oryzinae</taxon>
        <taxon>Leersia</taxon>
    </lineage>
</organism>
<dbReference type="InterPro" id="IPR032675">
    <property type="entry name" value="LRR_dom_sf"/>
</dbReference>
<feature type="domain" description="Disease resistance protein At4g27190-like leucine-rich repeats" evidence="1">
    <location>
        <begin position="747"/>
        <end position="863"/>
    </location>
</feature>
<reference evidence="3" key="2">
    <citation type="submission" date="2013-12" db="EMBL/GenBank/DDBJ databases">
        <authorList>
            <person name="Yu Y."/>
            <person name="Lee S."/>
            <person name="de Baynast K."/>
            <person name="Wissotski M."/>
            <person name="Liu L."/>
            <person name="Talag J."/>
            <person name="Goicoechea J."/>
            <person name="Angelova A."/>
            <person name="Jetty R."/>
            <person name="Kudrna D."/>
            <person name="Golser W."/>
            <person name="Rivera L."/>
            <person name="Zhang J."/>
            <person name="Wing R."/>
        </authorList>
    </citation>
    <scope>NUCLEOTIDE SEQUENCE</scope>
</reference>
<protein>
    <recommendedName>
        <fullName evidence="1">Disease resistance protein At4g27190-like leucine-rich repeats domain-containing protein</fullName>
    </recommendedName>
</protein>
<accession>A0A0D9W283</accession>
<dbReference type="InterPro" id="IPR050905">
    <property type="entry name" value="Plant_NBS-LRR"/>
</dbReference>
<dbReference type="eggNOG" id="ENOG502SYYC">
    <property type="taxonomic scope" value="Eukaryota"/>
</dbReference>
<dbReference type="Gramene" id="LPERR04G01530.1">
    <property type="protein sequence ID" value="LPERR04G01530.1"/>
    <property type="gene ID" value="LPERR04G01530"/>
</dbReference>
<dbReference type="SUPFAM" id="SSF52058">
    <property type="entry name" value="L domain-like"/>
    <property type="match status" value="1"/>
</dbReference>
<dbReference type="EnsemblPlants" id="LPERR04G01530.1">
    <property type="protein sequence ID" value="LPERR04G01530.1"/>
    <property type="gene ID" value="LPERR04G01530"/>
</dbReference>
<dbReference type="InterPro" id="IPR057135">
    <property type="entry name" value="At4g27190-like_LRR"/>
</dbReference>
<evidence type="ECO:0000259" key="1">
    <source>
        <dbReference type="Pfam" id="PF23247"/>
    </source>
</evidence>
<reference evidence="2" key="3">
    <citation type="submission" date="2015-04" db="UniProtKB">
        <authorList>
            <consortium name="EnsemblPlants"/>
        </authorList>
    </citation>
    <scope>IDENTIFICATION</scope>
</reference>
<dbReference type="Gene3D" id="3.80.10.10">
    <property type="entry name" value="Ribonuclease Inhibitor"/>
    <property type="match status" value="3"/>
</dbReference>
<reference evidence="2 3" key="1">
    <citation type="submission" date="2012-08" db="EMBL/GenBank/DDBJ databases">
        <title>Oryza genome evolution.</title>
        <authorList>
            <person name="Wing R.A."/>
        </authorList>
    </citation>
    <scope>NUCLEOTIDE SEQUENCE</scope>
</reference>
<dbReference type="AlphaFoldDB" id="A0A0D9W283"/>
<dbReference type="PANTHER" id="PTHR33463">
    <property type="entry name" value="NB-ARC DOMAIN-CONTAINING PROTEIN-RELATED"/>
    <property type="match status" value="1"/>
</dbReference>
<dbReference type="Pfam" id="PF23247">
    <property type="entry name" value="LRR_RPS2"/>
    <property type="match status" value="1"/>
</dbReference>
<keyword evidence="3" id="KW-1185">Reference proteome</keyword>